<accession>A0A8X6M5H1</accession>
<organism evidence="1 3">
    <name type="scientific">Nephila pilipes</name>
    <name type="common">Giant wood spider</name>
    <name type="synonym">Nephila maculata</name>
    <dbReference type="NCBI Taxonomy" id="299642"/>
    <lineage>
        <taxon>Eukaryota</taxon>
        <taxon>Metazoa</taxon>
        <taxon>Ecdysozoa</taxon>
        <taxon>Arthropoda</taxon>
        <taxon>Chelicerata</taxon>
        <taxon>Arachnida</taxon>
        <taxon>Araneae</taxon>
        <taxon>Araneomorphae</taxon>
        <taxon>Entelegynae</taxon>
        <taxon>Araneoidea</taxon>
        <taxon>Nephilidae</taxon>
        <taxon>Nephila</taxon>
    </lineage>
</organism>
<gene>
    <name evidence="1" type="ORF">NPIL_403461</name>
    <name evidence="2" type="ORF">NPIL_488961</name>
</gene>
<evidence type="ECO:0000313" key="1">
    <source>
        <dbReference type="EMBL" id="GFS29416.1"/>
    </source>
</evidence>
<reference evidence="1" key="1">
    <citation type="submission" date="2020-08" db="EMBL/GenBank/DDBJ databases">
        <title>Multicomponent nature underlies the extraordinary mechanical properties of spider dragline silk.</title>
        <authorList>
            <person name="Kono N."/>
            <person name="Nakamura H."/>
            <person name="Mori M."/>
            <person name="Yoshida Y."/>
            <person name="Ohtoshi R."/>
            <person name="Malay A.D."/>
            <person name="Moran D.A.P."/>
            <person name="Tomita M."/>
            <person name="Numata K."/>
            <person name="Arakawa K."/>
        </authorList>
    </citation>
    <scope>NUCLEOTIDE SEQUENCE</scope>
</reference>
<dbReference type="Proteomes" id="UP000887013">
    <property type="component" value="Unassembled WGS sequence"/>
</dbReference>
<protein>
    <submittedName>
        <fullName evidence="1">Uncharacterized protein</fullName>
    </submittedName>
</protein>
<dbReference type="EMBL" id="BMAW01009719">
    <property type="protein sequence ID" value="GFT15286.1"/>
    <property type="molecule type" value="Genomic_DNA"/>
</dbReference>
<name>A0A8X6M5H1_NEPPI</name>
<evidence type="ECO:0000313" key="3">
    <source>
        <dbReference type="Proteomes" id="UP000887013"/>
    </source>
</evidence>
<evidence type="ECO:0000313" key="2">
    <source>
        <dbReference type="EMBL" id="GFT15286.1"/>
    </source>
</evidence>
<keyword evidence="3" id="KW-1185">Reference proteome</keyword>
<dbReference type="AlphaFoldDB" id="A0A8X6M5H1"/>
<dbReference type="EMBL" id="BMAW01041568">
    <property type="protein sequence ID" value="GFS29416.1"/>
    <property type="molecule type" value="Genomic_DNA"/>
</dbReference>
<sequence>MNLVREELSYRISIQRAHVLSNEFEECCKILNRIVYSIDDIERTLTNSRTGVEYFKPYIRRLCELVYADDAAIYGYTNIRKLQSHINETLRNIYSDLNGLQSKKEMNFTTLSLKKRKVDELLNALEIDIRSVIGNINVFLGTLNAIKNEFWQ</sequence>
<proteinExistence type="predicted"/>
<comment type="caution">
    <text evidence="1">The sequence shown here is derived from an EMBL/GenBank/DDBJ whole genome shotgun (WGS) entry which is preliminary data.</text>
</comment>